<dbReference type="PROSITE" id="PS50053">
    <property type="entry name" value="UBIQUITIN_2"/>
    <property type="match status" value="1"/>
</dbReference>
<comment type="subcellular location">
    <subcellularLocation>
        <location evidence="1">Nucleus</location>
    </subcellularLocation>
</comment>
<dbReference type="InterPro" id="IPR029071">
    <property type="entry name" value="Ubiquitin-like_domsf"/>
</dbReference>
<dbReference type="GO" id="GO:0005634">
    <property type="term" value="C:nucleus"/>
    <property type="evidence" value="ECO:0007669"/>
    <property type="project" value="UniProtKB-SubCell"/>
</dbReference>
<keyword evidence="7" id="KW-1185">Reference proteome</keyword>
<protein>
    <submittedName>
        <fullName evidence="8">Ubiquitin-like domain-containing protein</fullName>
    </submittedName>
</protein>
<evidence type="ECO:0000256" key="4">
    <source>
        <dbReference type="ARBA" id="ARBA00022786"/>
    </source>
</evidence>
<dbReference type="SUPFAM" id="SSF54236">
    <property type="entry name" value="Ubiquitin-like"/>
    <property type="match status" value="1"/>
</dbReference>
<keyword evidence="3" id="KW-1017">Isopeptide bond</keyword>
<dbReference type="AlphaFoldDB" id="A0A0N5ADR2"/>
<keyword evidence="5" id="KW-0539">Nucleus</keyword>
<evidence type="ECO:0000313" key="7">
    <source>
        <dbReference type="Proteomes" id="UP000046393"/>
    </source>
</evidence>
<dbReference type="Proteomes" id="UP000046393">
    <property type="component" value="Unplaced"/>
</dbReference>
<reference evidence="8" key="1">
    <citation type="submission" date="2017-02" db="UniProtKB">
        <authorList>
            <consortium name="WormBaseParasite"/>
        </authorList>
    </citation>
    <scope>IDENTIFICATION</scope>
</reference>
<evidence type="ECO:0000256" key="3">
    <source>
        <dbReference type="ARBA" id="ARBA00022499"/>
    </source>
</evidence>
<evidence type="ECO:0000313" key="8">
    <source>
        <dbReference type="WBParaSite" id="SMUV_0000232901-mRNA-1"/>
    </source>
</evidence>
<proteinExistence type="inferred from homology"/>
<evidence type="ECO:0000256" key="5">
    <source>
        <dbReference type="ARBA" id="ARBA00023242"/>
    </source>
</evidence>
<accession>A0A0N5ADR2</accession>
<dbReference type="CDD" id="cd16114">
    <property type="entry name" value="Ubl_SUMO1"/>
    <property type="match status" value="1"/>
</dbReference>
<comment type="similarity">
    <text evidence="2">Belongs to the ubiquitin family. SUMO subfamily.</text>
</comment>
<dbReference type="PANTHER" id="PTHR10562">
    <property type="entry name" value="SMALL UBIQUITIN-RELATED MODIFIER"/>
    <property type="match status" value="1"/>
</dbReference>
<dbReference type="WBParaSite" id="SMUV_0000232901-mRNA-1">
    <property type="protein sequence ID" value="SMUV_0000232901-mRNA-1"/>
    <property type="gene ID" value="SMUV_0000232901"/>
</dbReference>
<dbReference type="InterPro" id="IPR022617">
    <property type="entry name" value="Rad60/SUMO-like_dom"/>
</dbReference>
<evidence type="ECO:0000256" key="2">
    <source>
        <dbReference type="ARBA" id="ARBA00009185"/>
    </source>
</evidence>
<keyword evidence="4" id="KW-0833">Ubl conjugation pathway</keyword>
<name>A0A0N5ADR2_9BILA</name>
<evidence type="ECO:0000256" key="1">
    <source>
        <dbReference type="ARBA" id="ARBA00004123"/>
    </source>
</evidence>
<dbReference type="Gene3D" id="3.10.20.90">
    <property type="entry name" value="Phosphatidylinositol 3-kinase Catalytic Subunit, Chain A, domain 1"/>
    <property type="match status" value="1"/>
</dbReference>
<sequence length="167" mass="18633">MLRRVISCRQEFPARTGRCCVELSAARRCSMYSCGFLMKPLFLSPDAFTTKMADNSASGEAGDAPAPAPATNSEYIKLKVVGQDSNEVHFRVKYGTSMGKLMKSYADRTGVAVNSLRFLFDGRRISNEDTPKTLEMEEDDVIEYVRFKHWYLNADLGVPGTGRRALT</sequence>
<dbReference type="InterPro" id="IPR046332">
    <property type="entry name" value="SUMO1_Ubl"/>
</dbReference>
<dbReference type="STRING" id="451379.A0A0N5ADR2"/>
<organism evidence="7 8">
    <name type="scientific">Syphacia muris</name>
    <dbReference type="NCBI Taxonomy" id="451379"/>
    <lineage>
        <taxon>Eukaryota</taxon>
        <taxon>Metazoa</taxon>
        <taxon>Ecdysozoa</taxon>
        <taxon>Nematoda</taxon>
        <taxon>Chromadorea</taxon>
        <taxon>Rhabditida</taxon>
        <taxon>Spirurina</taxon>
        <taxon>Oxyuridomorpha</taxon>
        <taxon>Oxyuroidea</taxon>
        <taxon>Oxyuridae</taxon>
        <taxon>Syphacia</taxon>
    </lineage>
</organism>
<dbReference type="Pfam" id="PF11976">
    <property type="entry name" value="Rad60-SLD"/>
    <property type="match status" value="1"/>
</dbReference>
<dbReference type="InterPro" id="IPR000626">
    <property type="entry name" value="Ubiquitin-like_dom"/>
</dbReference>
<dbReference type="SMART" id="SM00213">
    <property type="entry name" value="UBQ"/>
    <property type="match status" value="1"/>
</dbReference>
<feature type="domain" description="Ubiquitin-like" evidence="6">
    <location>
        <begin position="74"/>
        <end position="145"/>
    </location>
</feature>
<evidence type="ECO:0000259" key="6">
    <source>
        <dbReference type="PROSITE" id="PS50053"/>
    </source>
</evidence>